<dbReference type="InterPro" id="IPR029071">
    <property type="entry name" value="Ubiquitin-like_domsf"/>
</dbReference>
<sequence length="49" mass="5907">MTFKKEHPFENRLAESSRIREKYPTRVPVIVEKTETCKNVPKLDKKKYL</sequence>
<keyword evidence="3" id="KW-0449">Lipoprotein</keyword>
<feature type="non-terminal residue" evidence="4">
    <location>
        <position position="49"/>
    </location>
</feature>
<dbReference type="InterPro" id="IPR004241">
    <property type="entry name" value="Atg8-like"/>
</dbReference>
<comment type="subcellular location">
    <subcellularLocation>
        <location evidence="1">Membrane</location>
    </subcellularLocation>
</comment>
<gene>
    <name evidence="4" type="ORF">S01H1_68716</name>
</gene>
<dbReference type="Gene3D" id="3.10.20.90">
    <property type="entry name" value="Phosphatidylinositol 3-kinase Catalytic Subunit, Chain A, domain 1"/>
    <property type="match status" value="1"/>
</dbReference>
<evidence type="ECO:0000256" key="1">
    <source>
        <dbReference type="ARBA" id="ARBA00004370"/>
    </source>
</evidence>
<dbReference type="EMBL" id="BARS01045580">
    <property type="protein sequence ID" value="GAG34314.1"/>
    <property type="molecule type" value="Genomic_DNA"/>
</dbReference>
<keyword evidence="2" id="KW-0472">Membrane</keyword>
<evidence type="ECO:0000256" key="3">
    <source>
        <dbReference type="ARBA" id="ARBA00023288"/>
    </source>
</evidence>
<accession>X0WTJ3</accession>
<dbReference type="PANTHER" id="PTHR10969">
    <property type="entry name" value="MICROTUBULE-ASSOCIATED PROTEINS 1A/1B LIGHT CHAIN 3-RELATED"/>
    <property type="match status" value="1"/>
</dbReference>
<organism evidence="4">
    <name type="scientific">marine sediment metagenome</name>
    <dbReference type="NCBI Taxonomy" id="412755"/>
    <lineage>
        <taxon>unclassified sequences</taxon>
        <taxon>metagenomes</taxon>
        <taxon>ecological metagenomes</taxon>
    </lineage>
</organism>
<dbReference type="Pfam" id="PF02991">
    <property type="entry name" value="ATG8"/>
    <property type="match status" value="1"/>
</dbReference>
<evidence type="ECO:0000313" key="4">
    <source>
        <dbReference type="EMBL" id="GAG34314.1"/>
    </source>
</evidence>
<comment type="caution">
    <text evidence="4">The sequence shown here is derived from an EMBL/GenBank/DDBJ whole genome shotgun (WGS) entry which is preliminary data.</text>
</comment>
<reference evidence="4" key="1">
    <citation type="journal article" date="2014" name="Front. Microbiol.">
        <title>High frequency of phylogenetically diverse reductive dehalogenase-homologous genes in deep subseafloor sedimentary metagenomes.</title>
        <authorList>
            <person name="Kawai M."/>
            <person name="Futagami T."/>
            <person name="Toyoda A."/>
            <person name="Takaki Y."/>
            <person name="Nishi S."/>
            <person name="Hori S."/>
            <person name="Arai W."/>
            <person name="Tsubouchi T."/>
            <person name="Morono Y."/>
            <person name="Uchiyama I."/>
            <person name="Ito T."/>
            <person name="Fujiyama A."/>
            <person name="Inagaki F."/>
            <person name="Takami H."/>
        </authorList>
    </citation>
    <scope>NUCLEOTIDE SEQUENCE</scope>
    <source>
        <strain evidence="4">Expedition CK06-06</strain>
    </source>
</reference>
<name>X0WTJ3_9ZZZZ</name>
<dbReference type="GO" id="GO:0016020">
    <property type="term" value="C:membrane"/>
    <property type="evidence" value="ECO:0007669"/>
    <property type="project" value="UniProtKB-SubCell"/>
</dbReference>
<dbReference type="AlphaFoldDB" id="X0WTJ3"/>
<proteinExistence type="predicted"/>
<evidence type="ECO:0000256" key="2">
    <source>
        <dbReference type="ARBA" id="ARBA00023136"/>
    </source>
</evidence>
<protein>
    <recommendedName>
        <fullName evidence="5">Autophagy-related protein</fullName>
    </recommendedName>
</protein>
<evidence type="ECO:0008006" key="5">
    <source>
        <dbReference type="Google" id="ProtNLM"/>
    </source>
</evidence>
<dbReference type="SUPFAM" id="SSF54236">
    <property type="entry name" value="Ubiquitin-like"/>
    <property type="match status" value="1"/>
</dbReference>